<dbReference type="Proteomes" id="UP001732720">
    <property type="component" value="Chromosome 14"/>
</dbReference>
<evidence type="ECO:0000313" key="2">
    <source>
        <dbReference type="RefSeq" id="XP_073909395.1"/>
    </source>
</evidence>
<keyword evidence="1" id="KW-1185">Reference proteome</keyword>
<organism evidence="1 2">
    <name type="scientific">Castor canadensis</name>
    <name type="common">American beaver</name>
    <dbReference type="NCBI Taxonomy" id="51338"/>
    <lineage>
        <taxon>Eukaryota</taxon>
        <taxon>Metazoa</taxon>
        <taxon>Chordata</taxon>
        <taxon>Craniata</taxon>
        <taxon>Vertebrata</taxon>
        <taxon>Euteleostomi</taxon>
        <taxon>Mammalia</taxon>
        <taxon>Eutheria</taxon>
        <taxon>Euarchontoglires</taxon>
        <taxon>Glires</taxon>
        <taxon>Rodentia</taxon>
        <taxon>Castorimorpha</taxon>
        <taxon>Castoridae</taxon>
        <taxon>Castor</taxon>
    </lineage>
</organism>
<proteinExistence type="predicted"/>
<protein>
    <submittedName>
        <fullName evidence="2">Olfactory receptor 7D4-like</fullName>
    </submittedName>
</protein>
<name>A0AC58KWW8_CASCN</name>
<evidence type="ECO:0000313" key="1">
    <source>
        <dbReference type="Proteomes" id="UP001732720"/>
    </source>
</evidence>
<reference evidence="2" key="1">
    <citation type="submission" date="2025-08" db="UniProtKB">
        <authorList>
            <consortium name="RefSeq"/>
        </authorList>
    </citation>
    <scope>IDENTIFICATION</scope>
</reference>
<gene>
    <name evidence="2" type="primary">LOC109680853</name>
</gene>
<accession>A0AC58KWW8</accession>
<sequence>MPLSCVWVFTSIFSTVVEVKQMSTKDRLHKKKYMGIWRLIFSLFLIGIDNFLLTIMACDHFVAICHPLNYTVFMNLRLCILLVLMSWFIIMWVSLIHILPMRQLMFSLGTEILHFFCELDQLLKVSKSDTLINNIFVYAISVLLGVFPVTGILISYSQIVSAVMKMTSIASKYKAFSTCGSNICVVSLYFSTRIGFCLSSTLVHSSQRNTIASVMYNVVTLMLNPFINSLRNKEVKGALGRLLSTASSCLRTLTSELNIW</sequence>
<dbReference type="RefSeq" id="XP_073909395.1">
    <property type="nucleotide sequence ID" value="XM_074053294.1"/>
</dbReference>